<dbReference type="CDD" id="cd00488">
    <property type="entry name" value="PCD_DCoH"/>
    <property type="match status" value="1"/>
</dbReference>
<comment type="similarity">
    <text evidence="2">Belongs to the pterin-4-alpha-carbinolamine dehydratase family.</text>
</comment>
<keyword evidence="7" id="KW-1185">Reference proteome</keyword>
<dbReference type="InterPro" id="IPR036428">
    <property type="entry name" value="PCD_sf"/>
</dbReference>
<dbReference type="RefSeq" id="WP_116709365.1">
    <property type="nucleotide sequence ID" value="NZ_QEKW01000008.1"/>
</dbReference>
<dbReference type="GO" id="GO:0008124">
    <property type="term" value="F:4-alpha-hydroxytetrahydrobiopterin dehydratase activity"/>
    <property type="evidence" value="ECO:0007669"/>
    <property type="project" value="UniProtKB-EC"/>
</dbReference>
<dbReference type="Proteomes" id="UP000245639">
    <property type="component" value="Unassembled WGS sequence"/>
</dbReference>
<dbReference type="InterPro" id="IPR001533">
    <property type="entry name" value="Pterin_deHydtase"/>
</dbReference>
<reference evidence="6 7" key="1">
    <citation type="submission" date="2018-04" db="EMBL/GenBank/DDBJ databases">
        <title>Genomic Encyclopedia of Type Strains, Phase IV (KMG-IV): sequencing the most valuable type-strain genomes for metagenomic binning, comparative biology and taxonomic classification.</title>
        <authorList>
            <person name="Goeker M."/>
        </authorList>
    </citation>
    <scope>NUCLEOTIDE SEQUENCE [LARGE SCALE GENOMIC DNA]</scope>
    <source>
        <strain evidence="6 7">DSM 45771</strain>
    </source>
</reference>
<dbReference type="Gene3D" id="3.30.1360.20">
    <property type="entry name" value="Transcriptional coactivator/pterin dehydratase"/>
    <property type="match status" value="1"/>
</dbReference>
<evidence type="ECO:0000256" key="2">
    <source>
        <dbReference type="ARBA" id="ARBA00006472"/>
    </source>
</evidence>
<dbReference type="GO" id="GO:0006729">
    <property type="term" value="P:tetrahydrobiopterin biosynthetic process"/>
    <property type="evidence" value="ECO:0007669"/>
    <property type="project" value="InterPro"/>
</dbReference>
<sequence length="100" mass="11031">MADLLDEDAISEALGRLPGWQREDEATIVRFAKLPSFREAIATVDEVADLAEEHDHHPDMDIRFNSLKFKLSTHSEGGLTAKDTDLAGKISAVLDRRGAD</sequence>
<dbReference type="OrthoDB" id="15077at2"/>
<gene>
    <name evidence="6" type="ORF">C8D89_108210</name>
</gene>
<keyword evidence="5" id="KW-0456">Lyase</keyword>
<evidence type="ECO:0000256" key="3">
    <source>
        <dbReference type="ARBA" id="ARBA00013252"/>
    </source>
</evidence>
<accession>A0A2U1F8U3</accession>
<comment type="catalytic activity">
    <reaction evidence="1">
        <text>(4aS,6R)-4a-hydroxy-L-erythro-5,6,7,8-tetrahydrobiopterin = (6R)-L-erythro-6,7-dihydrobiopterin + H2O</text>
        <dbReference type="Rhea" id="RHEA:11920"/>
        <dbReference type="ChEBI" id="CHEBI:15377"/>
        <dbReference type="ChEBI" id="CHEBI:15642"/>
        <dbReference type="ChEBI" id="CHEBI:43120"/>
        <dbReference type="EC" id="4.2.1.96"/>
    </reaction>
</comment>
<dbReference type="SUPFAM" id="SSF55248">
    <property type="entry name" value="PCD-like"/>
    <property type="match status" value="1"/>
</dbReference>
<dbReference type="AlphaFoldDB" id="A0A2U1F8U3"/>
<dbReference type="EC" id="4.2.1.96" evidence="3"/>
<dbReference type="PANTHER" id="PTHR12599">
    <property type="entry name" value="PTERIN-4-ALPHA-CARBINOLAMINE DEHYDRATASE"/>
    <property type="match status" value="1"/>
</dbReference>
<evidence type="ECO:0000256" key="5">
    <source>
        <dbReference type="ARBA" id="ARBA00023239"/>
    </source>
</evidence>
<organism evidence="6 7">
    <name type="scientific">Actinomycetospora cinnamomea</name>
    <dbReference type="NCBI Taxonomy" id="663609"/>
    <lineage>
        <taxon>Bacteria</taxon>
        <taxon>Bacillati</taxon>
        <taxon>Actinomycetota</taxon>
        <taxon>Actinomycetes</taxon>
        <taxon>Pseudonocardiales</taxon>
        <taxon>Pseudonocardiaceae</taxon>
        <taxon>Actinomycetospora</taxon>
    </lineage>
</organism>
<evidence type="ECO:0000256" key="4">
    <source>
        <dbReference type="ARBA" id="ARBA00021735"/>
    </source>
</evidence>
<name>A0A2U1F8U3_9PSEU</name>
<dbReference type="Pfam" id="PF01329">
    <property type="entry name" value="Pterin_4a"/>
    <property type="match status" value="1"/>
</dbReference>
<evidence type="ECO:0000313" key="6">
    <source>
        <dbReference type="EMBL" id="PVZ08613.1"/>
    </source>
</evidence>
<proteinExistence type="inferred from homology"/>
<evidence type="ECO:0000256" key="1">
    <source>
        <dbReference type="ARBA" id="ARBA00001554"/>
    </source>
</evidence>
<evidence type="ECO:0000313" key="7">
    <source>
        <dbReference type="Proteomes" id="UP000245639"/>
    </source>
</evidence>
<dbReference type="EMBL" id="QEKW01000008">
    <property type="protein sequence ID" value="PVZ08613.1"/>
    <property type="molecule type" value="Genomic_DNA"/>
</dbReference>
<dbReference type="NCBIfam" id="NF002017">
    <property type="entry name" value="PRK00823.1-2"/>
    <property type="match status" value="1"/>
</dbReference>
<comment type="caution">
    <text evidence="6">The sequence shown here is derived from an EMBL/GenBank/DDBJ whole genome shotgun (WGS) entry which is preliminary data.</text>
</comment>
<dbReference type="PANTHER" id="PTHR12599:SF0">
    <property type="entry name" value="PTERIN-4-ALPHA-CARBINOLAMINE DEHYDRATASE"/>
    <property type="match status" value="1"/>
</dbReference>
<protein>
    <recommendedName>
        <fullName evidence="4">Putative pterin-4-alpha-carbinolamine dehydratase</fullName>
        <ecNumber evidence="3">4.2.1.96</ecNumber>
    </recommendedName>
</protein>